<sequence>MSNQIDTHFHALPPAYMEAVEAAGGDPSGFPSPEWQVLDSNCRSLHPADASFSAILSVSAPGVSIAGPGEAGRKLVRTLNDYLADQIKSPSSQNRLGFFGALPDWQDIQGTIEELDFLFEQQRLCFGVMVFTSYGGKLLGNQDFRPIWQRLQAYKALVFLHPTVLDVTPKLIASALPQPVLDYPLATTRTAVDLVMSGTLHTCPDVDVILSHAGGALPFLANRIEGCLQIPSVRGLIPVDYATAKADFARFYYDTALSTSPTQLNGLLDFADPSHILFGSDFPYCPESVIKAESRSYEEFVATSPRGSMIAPEALTRNAMALLRKHTQRRDLDWDFRVQKSS</sequence>
<dbReference type="GO" id="GO:0016787">
    <property type="term" value="F:hydrolase activity"/>
    <property type="evidence" value="ECO:0007669"/>
    <property type="project" value="UniProtKB-KW"/>
</dbReference>
<evidence type="ECO:0000256" key="2">
    <source>
        <dbReference type="ARBA" id="ARBA00022723"/>
    </source>
</evidence>
<dbReference type="PANTHER" id="PTHR21240:SF29">
    <property type="entry name" value="AMIDOHYDROLASE-RELATED DOMAIN-CONTAINING PROTEIN"/>
    <property type="match status" value="1"/>
</dbReference>
<dbReference type="Gene3D" id="3.20.20.140">
    <property type="entry name" value="Metal-dependent hydrolases"/>
    <property type="match status" value="1"/>
</dbReference>
<evidence type="ECO:0000256" key="1">
    <source>
        <dbReference type="ARBA" id="ARBA00005871"/>
    </source>
</evidence>
<evidence type="ECO:0000256" key="4">
    <source>
        <dbReference type="ARBA" id="ARBA00022833"/>
    </source>
</evidence>
<gene>
    <name evidence="10" type="ORF">CI238_00504</name>
</gene>
<keyword evidence="4" id="KW-0862">Zinc</keyword>
<evidence type="ECO:0000313" key="11">
    <source>
        <dbReference type="Proteomes" id="UP000076584"/>
    </source>
</evidence>
<accession>A0A166M1Y9</accession>
<proteinExistence type="inferred from homology"/>
<dbReference type="STRING" id="1573173.A0A166M1Y9"/>
<protein>
    <recommendedName>
        <fullName evidence="7">6-methylsalicylate decarboxylase</fullName>
        <ecNumber evidence="7">4.1.1.52</ecNumber>
    </recommendedName>
</protein>
<organism evidence="10 11">
    <name type="scientific">Colletotrichum incanum</name>
    <name type="common">Soybean anthracnose fungus</name>
    <dbReference type="NCBI Taxonomy" id="1573173"/>
    <lineage>
        <taxon>Eukaryota</taxon>
        <taxon>Fungi</taxon>
        <taxon>Dikarya</taxon>
        <taxon>Ascomycota</taxon>
        <taxon>Pezizomycotina</taxon>
        <taxon>Sordariomycetes</taxon>
        <taxon>Hypocreomycetidae</taxon>
        <taxon>Glomerellales</taxon>
        <taxon>Glomerellaceae</taxon>
        <taxon>Colletotrichum</taxon>
        <taxon>Colletotrichum spaethianum species complex</taxon>
    </lineage>
</organism>
<dbReference type="InterPro" id="IPR032465">
    <property type="entry name" value="ACMSD"/>
</dbReference>
<dbReference type="AlphaFoldDB" id="A0A166M1Y9"/>
<comment type="caution">
    <text evidence="10">The sequence shown here is derived from an EMBL/GenBank/DDBJ whole genome shotgun (WGS) entry which is preliminary data.</text>
</comment>
<dbReference type="InterPro" id="IPR006680">
    <property type="entry name" value="Amidohydro-rel"/>
</dbReference>
<dbReference type="GO" id="GO:0047596">
    <property type="term" value="F:6-methylsalicylate decarboxylase activity"/>
    <property type="evidence" value="ECO:0007669"/>
    <property type="project" value="UniProtKB-EC"/>
</dbReference>
<comment type="similarity">
    <text evidence="1">Belongs to the metallo-dependent hydrolases superfamily. ACMSD family.</text>
</comment>
<name>A0A166M1Y9_COLIC</name>
<comment type="catalytic activity">
    <reaction evidence="6">
        <text>6-methylsalicylate + H(+) = 3-methylphenol + CO2</text>
        <dbReference type="Rhea" id="RHEA:23112"/>
        <dbReference type="ChEBI" id="CHEBI:15378"/>
        <dbReference type="ChEBI" id="CHEBI:16526"/>
        <dbReference type="ChEBI" id="CHEBI:17231"/>
        <dbReference type="ChEBI" id="CHEBI:36658"/>
        <dbReference type="EC" id="4.1.1.52"/>
    </reaction>
    <physiologicalReaction direction="left-to-right" evidence="6">
        <dbReference type="Rhea" id="RHEA:23113"/>
    </physiologicalReaction>
</comment>
<keyword evidence="11" id="KW-1185">Reference proteome</keyword>
<evidence type="ECO:0000313" key="10">
    <source>
        <dbReference type="EMBL" id="KZL64186.1"/>
    </source>
</evidence>
<dbReference type="Pfam" id="PF04909">
    <property type="entry name" value="Amidohydro_2"/>
    <property type="match status" value="1"/>
</dbReference>
<keyword evidence="5 8" id="KW-0456">Lyase</keyword>
<evidence type="ECO:0000256" key="8">
    <source>
        <dbReference type="RuleBase" id="RU366045"/>
    </source>
</evidence>
<feature type="domain" description="Amidohydrolase-related" evidence="9">
    <location>
        <begin position="5"/>
        <end position="289"/>
    </location>
</feature>
<dbReference type="InterPro" id="IPR032466">
    <property type="entry name" value="Metal_Hydrolase"/>
</dbReference>
<evidence type="ECO:0000256" key="7">
    <source>
        <dbReference type="ARBA" id="ARBA00038889"/>
    </source>
</evidence>
<evidence type="ECO:0000256" key="6">
    <source>
        <dbReference type="ARBA" id="ARBA00036832"/>
    </source>
</evidence>
<dbReference type="Proteomes" id="UP000076584">
    <property type="component" value="Unassembled WGS sequence"/>
</dbReference>
<evidence type="ECO:0000259" key="9">
    <source>
        <dbReference type="Pfam" id="PF04909"/>
    </source>
</evidence>
<keyword evidence="2" id="KW-0479">Metal-binding</keyword>
<keyword evidence="3 8" id="KW-0210">Decarboxylase</keyword>
<dbReference type="EC" id="4.1.1.52" evidence="7"/>
<evidence type="ECO:0000256" key="5">
    <source>
        <dbReference type="ARBA" id="ARBA00023239"/>
    </source>
</evidence>
<dbReference type="GO" id="GO:0046872">
    <property type="term" value="F:metal ion binding"/>
    <property type="evidence" value="ECO:0007669"/>
    <property type="project" value="UniProtKB-KW"/>
</dbReference>
<dbReference type="EMBL" id="LFIW01002706">
    <property type="protein sequence ID" value="KZL64186.1"/>
    <property type="molecule type" value="Genomic_DNA"/>
</dbReference>
<reference evidence="10 11" key="1">
    <citation type="submission" date="2015-06" db="EMBL/GenBank/DDBJ databases">
        <title>Survival trade-offs in plant roots during colonization by closely related pathogenic and mutualistic fungi.</title>
        <authorList>
            <person name="Hacquard S."/>
            <person name="Kracher B."/>
            <person name="Hiruma K."/>
            <person name="Weinman A."/>
            <person name="Muench P."/>
            <person name="Garrido Oter R."/>
            <person name="Ver Loren van Themaat E."/>
            <person name="Dallerey J.-F."/>
            <person name="Damm U."/>
            <person name="Henrissat B."/>
            <person name="Lespinet O."/>
            <person name="Thon M."/>
            <person name="Kemen E."/>
            <person name="McHardy A.C."/>
            <person name="Schulze-Lefert P."/>
            <person name="O'Connell R.J."/>
        </authorList>
    </citation>
    <scope>NUCLEOTIDE SEQUENCE [LARGE SCALE GENOMIC DNA]</scope>
    <source>
        <strain evidence="10 11">MAFF 238704</strain>
    </source>
</reference>
<evidence type="ECO:0000256" key="3">
    <source>
        <dbReference type="ARBA" id="ARBA00022793"/>
    </source>
</evidence>
<keyword evidence="10" id="KW-0378">Hydrolase</keyword>
<dbReference type="SUPFAM" id="SSF51556">
    <property type="entry name" value="Metallo-dependent hydrolases"/>
    <property type="match status" value="1"/>
</dbReference>
<dbReference type="GO" id="GO:0019748">
    <property type="term" value="P:secondary metabolic process"/>
    <property type="evidence" value="ECO:0007669"/>
    <property type="project" value="TreeGrafter"/>
</dbReference>
<dbReference type="PANTHER" id="PTHR21240">
    <property type="entry name" value="2-AMINO-3-CARBOXYLMUCONATE-6-SEMIALDEHYDE DECARBOXYLASE"/>
    <property type="match status" value="1"/>
</dbReference>
<dbReference type="GO" id="GO:0005829">
    <property type="term" value="C:cytosol"/>
    <property type="evidence" value="ECO:0007669"/>
    <property type="project" value="TreeGrafter"/>
</dbReference>